<evidence type="ECO:0000313" key="5">
    <source>
        <dbReference type="Proteomes" id="UP000430222"/>
    </source>
</evidence>
<organism evidence="4 5">
    <name type="scientific">Selenomonas montiformis</name>
    <dbReference type="NCBI Taxonomy" id="2652285"/>
    <lineage>
        <taxon>Bacteria</taxon>
        <taxon>Bacillati</taxon>
        <taxon>Bacillota</taxon>
        <taxon>Negativicutes</taxon>
        <taxon>Selenomonadales</taxon>
        <taxon>Selenomonadaceae</taxon>
        <taxon>Selenomonas</taxon>
    </lineage>
</organism>
<feature type="compositionally biased region" description="Basic and acidic residues" evidence="3">
    <location>
        <begin position="312"/>
        <end position="332"/>
    </location>
</feature>
<protein>
    <submittedName>
        <fullName evidence="4">Uncharacterized protein</fullName>
    </submittedName>
</protein>
<name>A0A6I2UXJ7_9FIRM</name>
<evidence type="ECO:0000256" key="2">
    <source>
        <dbReference type="SAM" id="Coils"/>
    </source>
</evidence>
<dbReference type="Proteomes" id="UP000430222">
    <property type="component" value="Unassembled WGS sequence"/>
</dbReference>
<comment type="caution">
    <text evidence="4">The sequence shown here is derived from an EMBL/GenBank/DDBJ whole genome shotgun (WGS) entry which is preliminary data.</text>
</comment>
<keyword evidence="5" id="KW-1185">Reference proteome</keyword>
<evidence type="ECO:0000256" key="3">
    <source>
        <dbReference type="SAM" id="MobiDB-lite"/>
    </source>
</evidence>
<dbReference type="EMBL" id="VUNL01000002">
    <property type="protein sequence ID" value="MSV24006.1"/>
    <property type="molecule type" value="Genomic_DNA"/>
</dbReference>
<proteinExistence type="predicted"/>
<reference evidence="4 5" key="1">
    <citation type="submission" date="2019-08" db="EMBL/GenBank/DDBJ databases">
        <title>In-depth cultivation of the pig gut microbiome towards novel bacterial diversity and tailored functional studies.</title>
        <authorList>
            <person name="Wylensek D."/>
            <person name="Hitch T.C.A."/>
            <person name="Clavel T."/>
        </authorList>
    </citation>
    <scope>NUCLEOTIDE SEQUENCE [LARGE SCALE GENOMIC DNA]</scope>
    <source>
        <strain evidence="5">WCA-380-WT-3B3</strain>
    </source>
</reference>
<dbReference type="AlphaFoldDB" id="A0A6I2UXJ7"/>
<dbReference type="RefSeq" id="WP_154619741.1">
    <property type="nucleotide sequence ID" value="NZ_VUNL01000002.1"/>
</dbReference>
<evidence type="ECO:0000256" key="1">
    <source>
        <dbReference type="ARBA" id="ARBA00023054"/>
    </source>
</evidence>
<feature type="coiled-coil region" evidence="2">
    <location>
        <begin position="104"/>
        <end position="166"/>
    </location>
</feature>
<dbReference type="Gene3D" id="1.10.287.620">
    <property type="entry name" value="Helix Hairpins"/>
    <property type="match status" value="1"/>
</dbReference>
<feature type="region of interest" description="Disordered" evidence="3">
    <location>
        <begin position="302"/>
        <end position="332"/>
    </location>
</feature>
<evidence type="ECO:0000313" key="4">
    <source>
        <dbReference type="EMBL" id="MSV24006.1"/>
    </source>
</evidence>
<keyword evidence="1 2" id="KW-0175">Coiled coil</keyword>
<dbReference type="PANTHER" id="PTHR32083">
    <property type="entry name" value="CILIA AND FLAGELLA-ASSOCIATED PROTEIN 58-RELATED"/>
    <property type="match status" value="1"/>
</dbReference>
<feature type="coiled-coil region" evidence="2">
    <location>
        <begin position="195"/>
        <end position="222"/>
    </location>
</feature>
<gene>
    <name evidence="4" type="ORF">FYJ78_02155</name>
</gene>
<accession>A0A6I2UXJ7</accession>
<sequence>MRMSRRGRKRLNHLRRDERDSLQTFCRMSRRRRIRFANRKARLRPFFGMNQPGGCLGRTTAAVSLGALTVLPAGAAEAAAINTMNDIPAAFQSMQDARDRIRDFHTAQRNVREASAALQQAKEDLQLAQQNQHQAEQGITEARDNLSRAQTSFQRISEELQLARQESARRTQEAIAAQQAVADFLPAVWDQETVVGELTADRDAVQQEYHQAEQEVRQSIQAREDGLEQRIEEAWQSVDYAQNRLSDVINMVNAAGQDTAGQDDRSDEMAAISSRLDELDRSVDEQQERLDELNGQLEALEQARDDAEEAEREARELAAERQAEQKEAGQDIRDGEQALQEAMRWKAEADESLIQAEQSLQDTFSWKKEADHALEHFGEGESFSAGAEYYNLHGAGVRAHQLYLPLNYYRTEKKYELSLGSGFLFSANGQPGGSVTGWTDTSIGGRIKKDHPVNSVHYTLDFNIPTGQYRVSSHAAMPDDVMRFTNFGEGWGITPGLEVTRHFTERDTLTGRVSLAWHGSYTYLADIVDEGGHARPAYRQRLAEYKQGRQWKQELEYLHAGEKEQLRVVLNCTEAAATRQQTFRLQAGQVEKQDDFYRDGNDWNLSAWYSRQVTAKDSWQSYILGNYAAGTSFRGPAAVNGDDVRRFYAGTGFRHVYDSRQTVFAYLNGMTRRGQTFSPWYQNPSRSRNRMSLLMGYERKVSETEQLSARLERYVIHDQGREKFHGWNMSLMYSKSF</sequence>